<evidence type="ECO:0000256" key="1">
    <source>
        <dbReference type="SAM" id="MobiDB-lite"/>
    </source>
</evidence>
<feature type="region of interest" description="Disordered" evidence="1">
    <location>
        <begin position="183"/>
        <end position="204"/>
    </location>
</feature>
<name>A0A409YPE4_9AGAR</name>
<proteinExistence type="predicted"/>
<organism evidence="2 3">
    <name type="scientific">Gymnopilus dilepis</name>
    <dbReference type="NCBI Taxonomy" id="231916"/>
    <lineage>
        <taxon>Eukaryota</taxon>
        <taxon>Fungi</taxon>
        <taxon>Dikarya</taxon>
        <taxon>Basidiomycota</taxon>
        <taxon>Agaricomycotina</taxon>
        <taxon>Agaricomycetes</taxon>
        <taxon>Agaricomycetidae</taxon>
        <taxon>Agaricales</taxon>
        <taxon>Agaricineae</taxon>
        <taxon>Hymenogastraceae</taxon>
        <taxon>Gymnopilus</taxon>
    </lineage>
</organism>
<dbReference type="AlphaFoldDB" id="A0A409YPE4"/>
<feature type="compositionally biased region" description="Pro residues" evidence="1">
    <location>
        <begin position="401"/>
        <end position="411"/>
    </location>
</feature>
<dbReference type="InParanoid" id="A0A409YPE4"/>
<dbReference type="Proteomes" id="UP000284706">
    <property type="component" value="Unassembled WGS sequence"/>
</dbReference>
<dbReference type="EMBL" id="NHYE01000555">
    <property type="protein sequence ID" value="PPR04877.1"/>
    <property type="molecule type" value="Genomic_DNA"/>
</dbReference>
<dbReference type="Pfam" id="PF19086">
    <property type="entry name" value="Terpene_syn_C_2"/>
    <property type="match status" value="1"/>
</dbReference>
<comment type="caution">
    <text evidence="2">The sequence shown here is derived from an EMBL/GenBank/DDBJ whole genome shotgun (WGS) entry which is preliminary data.</text>
</comment>
<feature type="region of interest" description="Disordered" evidence="1">
    <location>
        <begin position="394"/>
        <end position="421"/>
    </location>
</feature>
<sequence length="479" mass="52521">MSSNQSFQLPDLLGIMSGLELRTNRHCRFATDASEKWFVEASKASQPQTLPDVGALPSMTTMRLPLLSDAELKYLRSTKLGLLCALCFPMCDAPQLRAMTDLVTLLFYSSIRHSRVQGQASSEDSESPVERPNTYLKGVLGSLEEQGLLRQLKQPLLKSALAKASRSWTERCAQSIQALLDAQAGAPPPIPPPPSSSLRLKQGESKSNALEDYTEWRRELHGTSMILDFAELLEIFEFPQAQPPLCYKIARLKRAFLDVLAFSMDVASYQLTQARHSANPSIRADLNLVSILQTQKRLSLQGAMNLAGNMIREAYAEFRAAEKDILDFLEPPPQETLLPTAKMRLTASMTNLGASLSSSASTFFGWLASASEKNGGQTSPRNLAVPNLGNAPSISVSHSYSPPPSPSPSPSPSSSTYSLALESNTTATTTKRYIEALKDCLVGTLHWAYETELFFGKKGSEVRAFGWVFVDQVPVIPEE</sequence>
<gene>
    <name evidence="2" type="ORF">CVT26_012718</name>
</gene>
<evidence type="ECO:0000313" key="2">
    <source>
        <dbReference type="EMBL" id="PPR04877.1"/>
    </source>
</evidence>
<dbReference type="SUPFAM" id="SSF48576">
    <property type="entry name" value="Terpenoid synthases"/>
    <property type="match status" value="1"/>
</dbReference>
<evidence type="ECO:0000313" key="3">
    <source>
        <dbReference type="Proteomes" id="UP000284706"/>
    </source>
</evidence>
<dbReference type="Gene3D" id="1.10.600.10">
    <property type="entry name" value="Farnesyl Diphosphate Synthase"/>
    <property type="match status" value="1"/>
</dbReference>
<dbReference type="OrthoDB" id="2861623at2759"/>
<protein>
    <submittedName>
        <fullName evidence="2">Uncharacterized protein</fullName>
    </submittedName>
</protein>
<reference evidence="2 3" key="1">
    <citation type="journal article" date="2018" name="Evol. Lett.">
        <title>Horizontal gene cluster transfer increased hallucinogenic mushroom diversity.</title>
        <authorList>
            <person name="Reynolds H.T."/>
            <person name="Vijayakumar V."/>
            <person name="Gluck-Thaler E."/>
            <person name="Korotkin H.B."/>
            <person name="Matheny P.B."/>
            <person name="Slot J.C."/>
        </authorList>
    </citation>
    <scope>NUCLEOTIDE SEQUENCE [LARGE SCALE GENOMIC DNA]</scope>
    <source>
        <strain evidence="2 3">SRW20</strain>
    </source>
</reference>
<feature type="compositionally biased region" description="Pro residues" evidence="1">
    <location>
        <begin position="186"/>
        <end position="195"/>
    </location>
</feature>
<keyword evidence="3" id="KW-1185">Reference proteome</keyword>
<dbReference type="InterPro" id="IPR008949">
    <property type="entry name" value="Isoprenoid_synthase_dom_sf"/>
</dbReference>
<accession>A0A409YPE4</accession>